<evidence type="ECO:0000313" key="4">
    <source>
        <dbReference type="Proteomes" id="UP001457282"/>
    </source>
</evidence>
<protein>
    <recommendedName>
        <fullName evidence="2">Mei2-like C-terminal RNA recognition motif domain-containing protein</fullName>
    </recommendedName>
</protein>
<dbReference type="AlphaFoldDB" id="A0AAW1X829"/>
<feature type="region of interest" description="Disordered" evidence="1">
    <location>
        <begin position="72"/>
        <end position="99"/>
    </location>
</feature>
<feature type="domain" description="Mei2-like C-terminal RNA recognition motif" evidence="2">
    <location>
        <begin position="185"/>
        <end position="297"/>
    </location>
</feature>
<dbReference type="Proteomes" id="UP001457282">
    <property type="component" value="Unassembled WGS sequence"/>
</dbReference>
<comment type="caution">
    <text evidence="3">The sequence shown here is derived from an EMBL/GenBank/DDBJ whole genome shotgun (WGS) entry which is preliminary data.</text>
</comment>
<dbReference type="InterPro" id="IPR007201">
    <property type="entry name" value="Mei2-like_Rrm_C"/>
</dbReference>
<feature type="region of interest" description="Disordered" evidence="1">
    <location>
        <begin position="115"/>
        <end position="145"/>
    </location>
</feature>
<accession>A0AAW1X829</accession>
<evidence type="ECO:0000256" key="1">
    <source>
        <dbReference type="SAM" id="MobiDB-lite"/>
    </source>
</evidence>
<organism evidence="3 4">
    <name type="scientific">Rubus argutus</name>
    <name type="common">Southern blackberry</name>
    <dbReference type="NCBI Taxonomy" id="59490"/>
    <lineage>
        <taxon>Eukaryota</taxon>
        <taxon>Viridiplantae</taxon>
        <taxon>Streptophyta</taxon>
        <taxon>Embryophyta</taxon>
        <taxon>Tracheophyta</taxon>
        <taxon>Spermatophyta</taxon>
        <taxon>Magnoliopsida</taxon>
        <taxon>eudicotyledons</taxon>
        <taxon>Gunneridae</taxon>
        <taxon>Pentapetalae</taxon>
        <taxon>rosids</taxon>
        <taxon>fabids</taxon>
        <taxon>Rosales</taxon>
        <taxon>Rosaceae</taxon>
        <taxon>Rosoideae</taxon>
        <taxon>Rosoideae incertae sedis</taxon>
        <taxon>Rubus</taxon>
    </lineage>
</organism>
<reference evidence="3 4" key="1">
    <citation type="journal article" date="2023" name="G3 (Bethesda)">
        <title>A chromosome-length genome assembly and annotation of blackberry (Rubus argutus, cv. 'Hillquist').</title>
        <authorList>
            <person name="Bruna T."/>
            <person name="Aryal R."/>
            <person name="Dudchenko O."/>
            <person name="Sargent D.J."/>
            <person name="Mead D."/>
            <person name="Buti M."/>
            <person name="Cavallini A."/>
            <person name="Hytonen T."/>
            <person name="Andres J."/>
            <person name="Pham M."/>
            <person name="Weisz D."/>
            <person name="Mascagni F."/>
            <person name="Usai G."/>
            <person name="Natali L."/>
            <person name="Bassil N."/>
            <person name="Fernandez G.E."/>
            <person name="Lomsadze A."/>
            <person name="Armour M."/>
            <person name="Olukolu B."/>
            <person name="Poorten T."/>
            <person name="Britton C."/>
            <person name="Davik J."/>
            <person name="Ashrafi H."/>
            <person name="Aiden E.L."/>
            <person name="Borodovsky M."/>
            <person name="Worthington M."/>
        </authorList>
    </citation>
    <scope>NUCLEOTIDE SEQUENCE [LARGE SCALE GENOMIC DNA]</scope>
    <source>
        <strain evidence="3">PI 553951</strain>
    </source>
</reference>
<dbReference type="EMBL" id="JBEDUW010000004">
    <property type="protein sequence ID" value="KAK9933121.1"/>
    <property type="molecule type" value="Genomic_DNA"/>
</dbReference>
<sequence length="344" mass="39387">MSRRPLNPYAQPYYAHHFHNHGFLSGDPKLAYAQNYYSMQNPSFNPYHFSQMEATTTDQNPRVVPWGKRNKFRRNRNVGPSLRSQTSSSSISTCARKPKDKASNFASTCNWGGAVLPSSSRPDQQNSRGMRNNVGPRLSLGTGGGRKLWRAKRHGVHTSNFANGNGSVIPFRHSPDQQNESDRTTTLMIKNIPCQLRRSDLLLKLKDYCQEENKRADSLLKSEFDFLYLPLDFEKFWWKKKIANLGYAFVNFTTAVGALGFYEKYHKSMWKEVIQSTKICEITCAKIQGKEDLRKSFRCKVFKRVTSEFLPVILAPACDGVRESKLIPLGELGMHQKIENVRTY</sequence>
<dbReference type="Pfam" id="PF04059">
    <property type="entry name" value="RRM_2"/>
    <property type="match status" value="1"/>
</dbReference>
<gene>
    <name evidence="3" type="ORF">M0R45_020329</name>
</gene>
<feature type="compositionally biased region" description="Polar residues" evidence="1">
    <location>
        <begin position="117"/>
        <end position="130"/>
    </location>
</feature>
<evidence type="ECO:0000259" key="2">
    <source>
        <dbReference type="Pfam" id="PF04059"/>
    </source>
</evidence>
<feature type="compositionally biased region" description="Low complexity" evidence="1">
    <location>
        <begin position="81"/>
        <end position="92"/>
    </location>
</feature>
<keyword evidence="4" id="KW-1185">Reference proteome</keyword>
<evidence type="ECO:0000313" key="3">
    <source>
        <dbReference type="EMBL" id="KAK9933121.1"/>
    </source>
</evidence>
<name>A0AAW1X829_RUBAR</name>
<proteinExistence type="predicted"/>